<accession>A0AC34GWB3</accession>
<evidence type="ECO:0000313" key="1">
    <source>
        <dbReference type="Proteomes" id="UP000887579"/>
    </source>
</evidence>
<dbReference type="WBParaSite" id="ES5_v2.g9251.t1">
    <property type="protein sequence ID" value="ES5_v2.g9251.t1"/>
    <property type="gene ID" value="ES5_v2.g9251"/>
</dbReference>
<name>A0AC34GWB3_9BILA</name>
<proteinExistence type="predicted"/>
<protein>
    <submittedName>
        <fullName evidence="2">Uncharacterized protein</fullName>
    </submittedName>
</protein>
<organism evidence="1 2">
    <name type="scientific">Panagrolaimus sp. ES5</name>
    <dbReference type="NCBI Taxonomy" id="591445"/>
    <lineage>
        <taxon>Eukaryota</taxon>
        <taxon>Metazoa</taxon>
        <taxon>Ecdysozoa</taxon>
        <taxon>Nematoda</taxon>
        <taxon>Chromadorea</taxon>
        <taxon>Rhabditida</taxon>
        <taxon>Tylenchina</taxon>
        <taxon>Panagrolaimomorpha</taxon>
        <taxon>Panagrolaimoidea</taxon>
        <taxon>Panagrolaimidae</taxon>
        <taxon>Panagrolaimus</taxon>
    </lineage>
</organism>
<sequence>MNSSTEACSSSFTVTHSAATNTTEAITEPTVSFSTHSQHAQATTANSNGSSTSSTTNNNNYRPTYFPIWLRLSRLIFGKIRKLPRSMSTTLVLFTVQLYLTVPVIIVCGATVDLKALLRPFRYIKEQGFLFEELGEQFCELL</sequence>
<dbReference type="Proteomes" id="UP000887579">
    <property type="component" value="Unplaced"/>
</dbReference>
<evidence type="ECO:0000313" key="2">
    <source>
        <dbReference type="WBParaSite" id="ES5_v2.g9251.t1"/>
    </source>
</evidence>
<reference evidence="2" key="1">
    <citation type="submission" date="2022-11" db="UniProtKB">
        <authorList>
            <consortium name="WormBaseParasite"/>
        </authorList>
    </citation>
    <scope>IDENTIFICATION</scope>
</reference>